<dbReference type="AlphaFoldDB" id="A0A6P1Q7H3"/>
<dbReference type="OrthoDB" id="339622at2"/>
<accession>A0A6P1Q7H3</accession>
<dbReference type="RefSeq" id="WP_160623469.1">
    <property type="nucleotide sequence ID" value="NZ_CP028271.1"/>
</dbReference>
<sequence>MMSKKLIIGYDLSAVGNHAYFFENAPDSIFCNKCGCCIDDDYLPKDLKVGNRTDIGTTYDRRFIVSLRFKEYIDGLGLNVDFLPVDKNKILFLMRPKNIISYAAYKKGNYCDECHQYFDQVMPDPTFYDETGRVLEKGIFFTSTSFGSGKEKSPSIILGVETAKIINNAVKTYKFRGADISKITINVD</sequence>
<keyword evidence="2" id="KW-1185">Reference proteome</keyword>
<evidence type="ECO:0000313" key="2">
    <source>
        <dbReference type="Proteomes" id="UP000464053"/>
    </source>
</evidence>
<organism evidence="1 2">
    <name type="scientific">Mixta intestinalis</name>
    <dbReference type="NCBI Taxonomy" id="1615494"/>
    <lineage>
        <taxon>Bacteria</taxon>
        <taxon>Pseudomonadati</taxon>
        <taxon>Pseudomonadota</taxon>
        <taxon>Gammaproteobacteria</taxon>
        <taxon>Enterobacterales</taxon>
        <taxon>Erwiniaceae</taxon>
        <taxon>Mixta</taxon>
    </lineage>
</organism>
<name>A0A6P1Q7H3_9GAMM</name>
<reference evidence="1 2" key="1">
    <citation type="submission" date="2018-03" db="EMBL/GenBank/DDBJ databases">
        <title>Pantoea intestinalis SRCM103226 isolated form the mealworm.</title>
        <authorList>
            <person name="Jeong D.-Y."/>
            <person name="Kim J.W."/>
        </authorList>
    </citation>
    <scope>NUCLEOTIDE SEQUENCE [LARGE SCALE GENOMIC DNA]</scope>
    <source>
        <strain evidence="1 2">SRCM103226</strain>
    </source>
</reference>
<protein>
    <submittedName>
        <fullName evidence="1">Uncharacterized protein</fullName>
    </submittedName>
</protein>
<dbReference type="EMBL" id="CP028271">
    <property type="protein sequence ID" value="QHM73918.1"/>
    <property type="molecule type" value="Genomic_DNA"/>
</dbReference>
<dbReference type="Proteomes" id="UP000464053">
    <property type="component" value="Chromosome"/>
</dbReference>
<proteinExistence type="predicted"/>
<gene>
    <name evidence="1" type="ORF">C7M51_04279</name>
</gene>
<dbReference type="KEGG" id="mint:C7M51_04279"/>
<evidence type="ECO:0000313" key="1">
    <source>
        <dbReference type="EMBL" id="QHM73918.1"/>
    </source>
</evidence>